<dbReference type="GO" id="GO:0005886">
    <property type="term" value="C:plasma membrane"/>
    <property type="evidence" value="ECO:0007669"/>
    <property type="project" value="UniProtKB-SubCell"/>
</dbReference>
<feature type="domain" description="Major facilitator superfamily (MFS) profile" evidence="7">
    <location>
        <begin position="25"/>
        <end position="391"/>
    </location>
</feature>
<name>A0A329YAQ7_RHITR</name>
<dbReference type="OrthoDB" id="7628497at2"/>
<feature type="transmembrane region" description="Helical" evidence="6">
    <location>
        <begin position="340"/>
        <end position="362"/>
    </location>
</feature>
<evidence type="ECO:0000256" key="1">
    <source>
        <dbReference type="ARBA" id="ARBA00004651"/>
    </source>
</evidence>
<dbReference type="SUPFAM" id="SSF103473">
    <property type="entry name" value="MFS general substrate transporter"/>
    <property type="match status" value="1"/>
</dbReference>
<feature type="transmembrane region" description="Helical" evidence="6">
    <location>
        <begin position="308"/>
        <end position="328"/>
    </location>
</feature>
<reference evidence="8 9" key="1">
    <citation type="submission" date="2018-06" db="EMBL/GenBank/DDBJ databases">
        <title>Whole Genome Sequence of an efficient microsymbiont, Rhizobium tropici.</title>
        <authorList>
            <person name="Srinivasan R."/>
            <person name="Singh H.V."/>
            <person name="Srivastava R."/>
            <person name="Kumari B."/>
            <person name="Radhakrishna A."/>
        </authorList>
    </citation>
    <scope>NUCLEOTIDE SEQUENCE [LARGE SCALE GENOMIC DNA]</scope>
    <source>
        <strain evidence="8 9">IGFRI Rhizo-19</strain>
    </source>
</reference>
<dbReference type="InterPro" id="IPR011701">
    <property type="entry name" value="MFS"/>
</dbReference>
<feature type="transmembrane region" description="Helical" evidence="6">
    <location>
        <begin position="368"/>
        <end position="388"/>
    </location>
</feature>
<evidence type="ECO:0000256" key="3">
    <source>
        <dbReference type="ARBA" id="ARBA00022692"/>
    </source>
</evidence>
<feature type="transmembrane region" description="Helical" evidence="6">
    <location>
        <begin position="27"/>
        <end position="50"/>
    </location>
</feature>
<dbReference type="GO" id="GO:0022857">
    <property type="term" value="F:transmembrane transporter activity"/>
    <property type="evidence" value="ECO:0007669"/>
    <property type="project" value="InterPro"/>
</dbReference>
<keyword evidence="5 6" id="KW-0472">Membrane</keyword>
<gene>
    <name evidence="8" type="ORF">DQ393_32755</name>
</gene>
<dbReference type="PANTHER" id="PTHR43124">
    <property type="entry name" value="PURINE EFFLUX PUMP PBUE"/>
    <property type="match status" value="1"/>
</dbReference>
<feature type="transmembrane region" description="Helical" evidence="6">
    <location>
        <begin position="220"/>
        <end position="248"/>
    </location>
</feature>
<feature type="transmembrane region" description="Helical" evidence="6">
    <location>
        <begin position="62"/>
        <end position="83"/>
    </location>
</feature>
<comment type="subcellular location">
    <subcellularLocation>
        <location evidence="1">Cell membrane</location>
        <topology evidence="1">Multi-pass membrane protein</topology>
    </subcellularLocation>
</comment>
<evidence type="ECO:0000313" key="8">
    <source>
        <dbReference type="EMBL" id="RAX37560.1"/>
    </source>
</evidence>
<feature type="transmembrane region" description="Helical" evidence="6">
    <location>
        <begin position="285"/>
        <end position="302"/>
    </location>
</feature>
<dbReference type="PROSITE" id="PS50850">
    <property type="entry name" value="MFS"/>
    <property type="match status" value="1"/>
</dbReference>
<feature type="transmembrane region" description="Helical" evidence="6">
    <location>
        <begin position="149"/>
        <end position="169"/>
    </location>
</feature>
<dbReference type="Gene3D" id="1.20.1250.20">
    <property type="entry name" value="MFS general substrate transporter like domains"/>
    <property type="match status" value="2"/>
</dbReference>
<dbReference type="Proteomes" id="UP000251205">
    <property type="component" value="Unassembled WGS sequence"/>
</dbReference>
<dbReference type="AlphaFoldDB" id="A0A329YAQ7"/>
<evidence type="ECO:0000256" key="6">
    <source>
        <dbReference type="SAM" id="Phobius"/>
    </source>
</evidence>
<feature type="transmembrane region" description="Helical" evidence="6">
    <location>
        <begin position="114"/>
        <end position="137"/>
    </location>
</feature>
<keyword evidence="3 6" id="KW-0812">Transmembrane</keyword>
<dbReference type="InterPro" id="IPR020846">
    <property type="entry name" value="MFS_dom"/>
</dbReference>
<evidence type="ECO:0000256" key="2">
    <source>
        <dbReference type="ARBA" id="ARBA00022475"/>
    </source>
</evidence>
<keyword evidence="4 6" id="KW-1133">Transmembrane helix</keyword>
<proteinExistence type="predicted"/>
<evidence type="ECO:0000256" key="4">
    <source>
        <dbReference type="ARBA" id="ARBA00022989"/>
    </source>
</evidence>
<dbReference type="PANTHER" id="PTHR43124:SF10">
    <property type="entry name" value="PURINE EFFLUX PUMP PBUE"/>
    <property type="match status" value="1"/>
</dbReference>
<evidence type="ECO:0000313" key="9">
    <source>
        <dbReference type="Proteomes" id="UP000251205"/>
    </source>
</evidence>
<dbReference type="Pfam" id="PF07690">
    <property type="entry name" value="MFS_1"/>
    <property type="match status" value="1"/>
</dbReference>
<feature type="transmembrane region" description="Helical" evidence="6">
    <location>
        <begin position="254"/>
        <end position="276"/>
    </location>
</feature>
<protein>
    <recommendedName>
        <fullName evidence="7">Major facilitator superfamily (MFS) profile domain-containing protein</fullName>
    </recommendedName>
</protein>
<evidence type="ECO:0000259" key="7">
    <source>
        <dbReference type="PROSITE" id="PS50850"/>
    </source>
</evidence>
<dbReference type="RefSeq" id="WP_112345825.1">
    <property type="nucleotide sequence ID" value="NZ_QMKK01000061.1"/>
</dbReference>
<dbReference type="EMBL" id="QMKK01000061">
    <property type="protein sequence ID" value="RAX37560.1"/>
    <property type="molecule type" value="Genomic_DNA"/>
</dbReference>
<sequence length="412" mass="42445">MTDNGATTIALTTGKDAIRRSTLPVDIILALVAMAGPLYVDIMPALIATLRTEYGLRPDQAGLVAGANGYGSMVGALLALFLVSRIPWRALLLGLLALLVIADLTTMAVRDYTWLLGIRFIHGVAGGLVVGVTYALMSQTPDARRSFGVLFVFHFGLGGLGIVMSSLLADMLHRGIVFGILAAFGFIAAALVPFLPDFRQPGGASYSPSGRTSRWMSKPLLLKVIGIFLFQAANLGLGAFLIGIAVNLGQSQTFAGLVVGLGLAAGVPGSLIMIWLSRRLGWRPVVPALLIAGLVKLGVLVGTTPAGFALGVTAIYLTMAVALPYVLAACATSGEDGYGTVLGGFASKLGLACGPVASGFLFAQSPGILVIASTVTVVIAAAAFAMSFRLESLRGAEAGTGPSPLKKWAGSR</sequence>
<keyword evidence="2" id="KW-1003">Cell membrane</keyword>
<evidence type="ECO:0000256" key="5">
    <source>
        <dbReference type="ARBA" id="ARBA00023136"/>
    </source>
</evidence>
<comment type="caution">
    <text evidence="8">The sequence shown here is derived from an EMBL/GenBank/DDBJ whole genome shotgun (WGS) entry which is preliminary data.</text>
</comment>
<organism evidence="8 9">
    <name type="scientific">Rhizobium tropici</name>
    <dbReference type="NCBI Taxonomy" id="398"/>
    <lineage>
        <taxon>Bacteria</taxon>
        <taxon>Pseudomonadati</taxon>
        <taxon>Pseudomonadota</taxon>
        <taxon>Alphaproteobacteria</taxon>
        <taxon>Hyphomicrobiales</taxon>
        <taxon>Rhizobiaceae</taxon>
        <taxon>Rhizobium/Agrobacterium group</taxon>
        <taxon>Rhizobium</taxon>
    </lineage>
</organism>
<accession>A0A329YAQ7</accession>
<feature type="transmembrane region" description="Helical" evidence="6">
    <location>
        <begin position="175"/>
        <end position="195"/>
    </location>
</feature>
<dbReference type="InterPro" id="IPR050189">
    <property type="entry name" value="MFS_Efflux_Transporters"/>
</dbReference>
<dbReference type="InterPro" id="IPR036259">
    <property type="entry name" value="MFS_trans_sf"/>
</dbReference>
<feature type="transmembrane region" description="Helical" evidence="6">
    <location>
        <begin position="90"/>
        <end position="108"/>
    </location>
</feature>